<comment type="similarity">
    <text evidence="2 10">Belongs to the type IA topoisomerase family.</text>
</comment>
<dbReference type="PROSITE" id="PS52039">
    <property type="entry name" value="TOPO_IA_2"/>
    <property type="match status" value="1"/>
</dbReference>
<comment type="caution">
    <text evidence="10">Lacks conserved residue(s) required for the propagation of feature annotation.</text>
</comment>
<dbReference type="HAMAP" id="MF_00952">
    <property type="entry name" value="Topoisom_1_prok"/>
    <property type="match status" value="1"/>
</dbReference>
<evidence type="ECO:0000256" key="6">
    <source>
        <dbReference type="ARBA" id="ARBA00022842"/>
    </source>
</evidence>
<dbReference type="SMART" id="SM00436">
    <property type="entry name" value="TOP1Bc"/>
    <property type="match status" value="1"/>
</dbReference>
<reference evidence="14" key="1">
    <citation type="submission" date="2017-04" db="EMBL/GenBank/DDBJ databases">
        <authorList>
            <person name="Varghese N."/>
            <person name="Submissions S."/>
        </authorList>
    </citation>
    <scope>NUCLEOTIDE SEQUENCE [LARGE SCALE GENOMIC DNA]</scope>
    <source>
        <strain evidence="14">DSM 16512</strain>
    </source>
</reference>
<keyword evidence="8 10" id="KW-0238">DNA-binding</keyword>
<dbReference type="InterPro" id="IPR013825">
    <property type="entry name" value="Topo_IA_cen_sub2"/>
</dbReference>
<dbReference type="Gene3D" id="1.10.290.10">
    <property type="entry name" value="Topoisomerase I, domain 4"/>
    <property type="match status" value="1"/>
</dbReference>
<dbReference type="Gene3D" id="3.30.65.10">
    <property type="entry name" value="Bacterial Topoisomerase I, domain 1"/>
    <property type="match status" value="3"/>
</dbReference>
<gene>
    <name evidence="10" type="primary">topA</name>
    <name evidence="13" type="ORF">SAMN05660197_0255</name>
</gene>
<feature type="site" description="Interaction with DNA" evidence="10">
    <location>
        <position position="140"/>
    </location>
</feature>
<dbReference type="EC" id="5.6.2.1" evidence="10"/>
<feature type="site" description="Interaction with DNA" evidence="10">
    <location>
        <position position="33"/>
    </location>
</feature>
<evidence type="ECO:0000256" key="7">
    <source>
        <dbReference type="ARBA" id="ARBA00023029"/>
    </source>
</evidence>
<evidence type="ECO:0000256" key="4">
    <source>
        <dbReference type="ARBA" id="ARBA00022771"/>
    </source>
</evidence>
<feature type="domain" description="Topo IA-type catalytic" evidence="12">
    <location>
        <begin position="130"/>
        <end position="553"/>
    </location>
</feature>
<comment type="catalytic activity">
    <reaction evidence="1 10">
        <text>ATP-independent breakage of single-stranded DNA, followed by passage and rejoining.</text>
        <dbReference type="EC" id="5.6.2.1"/>
    </reaction>
</comment>
<feature type="site" description="Interaction with DNA" evidence="10">
    <location>
        <position position="144"/>
    </location>
</feature>
<evidence type="ECO:0000313" key="13">
    <source>
        <dbReference type="EMBL" id="SMC08503.1"/>
    </source>
</evidence>
<evidence type="ECO:0000256" key="1">
    <source>
        <dbReference type="ARBA" id="ARBA00000213"/>
    </source>
</evidence>
<comment type="subunit">
    <text evidence="10">Monomer.</text>
</comment>
<feature type="region of interest" description="Interaction with DNA" evidence="10">
    <location>
        <begin position="164"/>
        <end position="169"/>
    </location>
</feature>
<dbReference type="PROSITE" id="PS00396">
    <property type="entry name" value="TOPO_IA_1"/>
    <property type="match status" value="1"/>
</dbReference>
<dbReference type="CDD" id="cd03363">
    <property type="entry name" value="TOPRIM_TopoIA_TopoI"/>
    <property type="match status" value="1"/>
</dbReference>
<feature type="site" description="Interaction with DNA" evidence="10">
    <location>
        <position position="149"/>
    </location>
</feature>
<dbReference type="PANTHER" id="PTHR42785:SF1">
    <property type="entry name" value="DNA TOPOISOMERASE"/>
    <property type="match status" value="1"/>
</dbReference>
<dbReference type="Pfam" id="PF01131">
    <property type="entry name" value="Topoisom_bac"/>
    <property type="match status" value="1"/>
</dbReference>
<feature type="site" description="Interaction with DNA" evidence="10">
    <location>
        <position position="485"/>
    </location>
</feature>
<dbReference type="NCBIfam" id="TIGR01051">
    <property type="entry name" value="topA_bact"/>
    <property type="match status" value="1"/>
</dbReference>
<dbReference type="SUPFAM" id="SSF57783">
    <property type="entry name" value="Zinc beta-ribbon"/>
    <property type="match status" value="3"/>
</dbReference>
<dbReference type="PRINTS" id="PR00417">
    <property type="entry name" value="PRTPISMRASEI"/>
</dbReference>
<evidence type="ECO:0000313" key="14">
    <source>
        <dbReference type="Proteomes" id="UP000192602"/>
    </source>
</evidence>
<evidence type="ECO:0000256" key="9">
    <source>
        <dbReference type="ARBA" id="ARBA00023235"/>
    </source>
</evidence>
<dbReference type="Gene3D" id="2.70.20.10">
    <property type="entry name" value="Topoisomerase I, domain 3"/>
    <property type="match status" value="1"/>
</dbReference>
<dbReference type="InterPro" id="IPR005733">
    <property type="entry name" value="TopoI_bac-type"/>
</dbReference>
<keyword evidence="7 10" id="KW-0799">Topoisomerase</keyword>
<dbReference type="InterPro" id="IPR000380">
    <property type="entry name" value="Topo_IA"/>
</dbReference>
<dbReference type="Proteomes" id="UP000192602">
    <property type="component" value="Unassembled WGS sequence"/>
</dbReference>
<dbReference type="GO" id="GO:0003917">
    <property type="term" value="F:DNA topoisomerase type I (single strand cut, ATP-independent) activity"/>
    <property type="evidence" value="ECO:0007669"/>
    <property type="project" value="UniProtKB-UniRule"/>
</dbReference>
<evidence type="ECO:0000259" key="11">
    <source>
        <dbReference type="PROSITE" id="PS50880"/>
    </source>
</evidence>
<keyword evidence="4" id="KW-0863">Zinc-finger</keyword>
<feature type="active site" description="O-(5'-phospho-DNA)-tyrosine intermediate" evidence="10">
    <location>
        <position position="298"/>
    </location>
</feature>
<evidence type="ECO:0000259" key="12">
    <source>
        <dbReference type="PROSITE" id="PS52039"/>
    </source>
</evidence>
<name>A0A1W1WS25_9BACT</name>
<dbReference type="InterPro" id="IPR028612">
    <property type="entry name" value="Topoisom_1_IA"/>
</dbReference>
<comment type="function">
    <text evidence="10">Releases the supercoiling and torsional tension of DNA, which is introduced during the DNA replication and transcription, by transiently cleaving and rejoining one strand of the DNA duplex. Introduces a single-strand break via transesterification at a target site in duplex DNA. The scissile phosphodiester is attacked by the catalytic tyrosine of the enzyme, resulting in the formation of a DNA-(5'-phosphotyrosyl)-enzyme intermediate and the expulsion of a 3'-OH DNA strand. The free DNA strand then undergoes passage around the unbroken strand, thus removing DNA supercoils. Finally, in the religation step, the DNA 3'-OH attacks the covalent intermediate to expel the active-site tyrosine and restore the DNA phosphodiester backbone.</text>
</comment>
<keyword evidence="6" id="KW-0460">Magnesium</keyword>
<accession>A0A1W1WS25</accession>
<evidence type="ECO:0000256" key="2">
    <source>
        <dbReference type="ARBA" id="ARBA00009446"/>
    </source>
</evidence>
<dbReference type="GO" id="GO:0005694">
    <property type="term" value="C:chromosome"/>
    <property type="evidence" value="ECO:0007669"/>
    <property type="project" value="InterPro"/>
</dbReference>
<dbReference type="InterPro" id="IPR023405">
    <property type="entry name" value="Topo_IA_core_domain"/>
</dbReference>
<evidence type="ECO:0000256" key="5">
    <source>
        <dbReference type="ARBA" id="ARBA00022833"/>
    </source>
</evidence>
<dbReference type="InterPro" id="IPR013824">
    <property type="entry name" value="Topo_IA_cen_sub1"/>
</dbReference>
<keyword evidence="5" id="KW-0862">Zinc</keyword>
<dbReference type="AlphaFoldDB" id="A0A1W1WS25"/>
<dbReference type="Pfam" id="PF01751">
    <property type="entry name" value="Toprim"/>
    <property type="match status" value="1"/>
</dbReference>
<dbReference type="GO" id="GO:0003677">
    <property type="term" value="F:DNA binding"/>
    <property type="evidence" value="ECO:0007669"/>
    <property type="project" value="UniProtKB-KW"/>
</dbReference>
<dbReference type="InterPro" id="IPR023406">
    <property type="entry name" value="Topo_IA_AS"/>
</dbReference>
<feature type="site" description="Interaction with DNA" evidence="10">
    <location>
        <position position="141"/>
    </location>
</feature>
<keyword evidence="9 10" id="KW-0413">Isomerase</keyword>
<dbReference type="InterPro" id="IPR013498">
    <property type="entry name" value="Topo_IA_Znf"/>
</dbReference>
<dbReference type="STRING" id="1069081.SAMN05660197_0255"/>
<dbReference type="PROSITE" id="PS50880">
    <property type="entry name" value="TOPRIM"/>
    <property type="match status" value="1"/>
</dbReference>
<dbReference type="Gene3D" id="3.40.50.140">
    <property type="match status" value="1"/>
</dbReference>
<evidence type="ECO:0000256" key="3">
    <source>
        <dbReference type="ARBA" id="ARBA00022723"/>
    </source>
</evidence>
<dbReference type="InterPro" id="IPR013497">
    <property type="entry name" value="Topo_IA_cen"/>
</dbReference>
<dbReference type="CDD" id="cd00186">
    <property type="entry name" value="TOP1Ac"/>
    <property type="match status" value="1"/>
</dbReference>
<dbReference type="EMBL" id="FWWZ01000001">
    <property type="protein sequence ID" value="SMC08503.1"/>
    <property type="molecule type" value="Genomic_DNA"/>
</dbReference>
<dbReference type="GO" id="GO:0006265">
    <property type="term" value="P:DNA topological change"/>
    <property type="evidence" value="ECO:0007669"/>
    <property type="project" value="UniProtKB-UniRule"/>
</dbReference>
<keyword evidence="3" id="KW-0479">Metal-binding</keyword>
<dbReference type="SUPFAM" id="SSF56712">
    <property type="entry name" value="Prokaryotic type I DNA topoisomerase"/>
    <property type="match status" value="1"/>
</dbReference>
<dbReference type="PANTHER" id="PTHR42785">
    <property type="entry name" value="DNA TOPOISOMERASE, TYPE IA, CORE"/>
    <property type="match status" value="1"/>
</dbReference>
<proteinExistence type="inferred from homology"/>
<feature type="domain" description="Toprim" evidence="11">
    <location>
        <begin position="3"/>
        <end position="114"/>
    </location>
</feature>
<keyword evidence="14" id="KW-1185">Reference proteome</keyword>
<dbReference type="GO" id="GO:0008270">
    <property type="term" value="F:zinc ion binding"/>
    <property type="evidence" value="ECO:0007669"/>
    <property type="project" value="UniProtKB-KW"/>
</dbReference>
<organism evidence="13 14">
    <name type="scientific">Nitratiruptor tergarcus DSM 16512</name>
    <dbReference type="NCBI Taxonomy" id="1069081"/>
    <lineage>
        <taxon>Bacteria</taxon>
        <taxon>Pseudomonadati</taxon>
        <taxon>Campylobacterota</taxon>
        <taxon>Epsilonproteobacteria</taxon>
        <taxon>Nautiliales</taxon>
        <taxon>Nitratiruptoraceae</taxon>
        <taxon>Nitratiruptor</taxon>
    </lineage>
</organism>
<dbReference type="InterPro" id="IPR013826">
    <property type="entry name" value="Topo_IA_cen_sub3"/>
</dbReference>
<dbReference type="Pfam" id="PF01396">
    <property type="entry name" value="Zn_ribbon_Top1"/>
    <property type="match status" value="3"/>
</dbReference>
<dbReference type="Gene3D" id="1.10.460.10">
    <property type="entry name" value="Topoisomerase I, domain 2"/>
    <property type="match status" value="1"/>
</dbReference>
<dbReference type="InterPro" id="IPR034149">
    <property type="entry name" value="TOPRIM_TopoI"/>
</dbReference>
<protein>
    <recommendedName>
        <fullName evidence="10">DNA topoisomerase 1</fullName>
        <ecNumber evidence="10">5.6.2.1</ecNumber>
    </recommendedName>
    <alternativeName>
        <fullName evidence="10">DNA topoisomerase I</fullName>
    </alternativeName>
</protein>
<dbReference type="InterPro" id="IPR003601">
    <property type="entry name" value="Topo_IA_2"/>
</dbReference>
<evidence type="ECO:0000256" key="8">
    <source>
        <dbReference type="ARBA" id="ARBA00023125"/>
    </source>
</evidence>
<dbReference type="RefSeq" id="WP_084274781.1">
    <property type="nucleotide sequence ID" value="NZ_AP026671.1"/>
</dbReference>
<dbReference type="OrthoDB" id="9804262at2"/>
<dbReference type="SMART" id="SM00493">
    <property type="entry name" value="TOPRIM"/>
    <property type="match status" value="1"/>
</dbReference>
<dbReference type="InterPro" id="IPR006171">
    <property type="entry name" value="TOPRIM_dom"/>
</dbReference>
<dbReference type="InterPro" id="IPR003602">
    <property type="entry name" value="Topo_IA_DNA-bd_dom"/>
</dbReference>
<feature type="site" description="Interaction with DNA" evidence="10">
    <location>
        <position position="300"/>
    </location>
</feature>
<dbReference type="SMART" id="SM00437">
    <property type="entry name" value="TOP1Ac"/>
    <property type="match status" value="1"/>
</dbReference>
<sequence>MGKNLIIVESPAKARTIKNFLGKEYEVIASKGHIRDLPKSSFGIKIEEDKFIPQYRVDKDHSEITKKLKELAKKAQTVYIATDEDREGEAIGYHIAHAIGKNPEELPRIVFHEITKNAIKKALENPRTIDMNRVNAQQARRLLDRIVGYKLSPLLASKIQRGLSAGRVQSAALKLVVDREREIKAFQPQEYWSIEAVFNKTIPATIYEYLGKKLDKLDIKTKEQAQEIVQKAQNEEFVIAKIEKKKRITKSPAPFMTSTLQQAASSQLGFSPKKTMMIAQKLYEGVQTPHGVTGVITYMRTDSLNIAKEAQEAARELIAQKFGQEYLPKTPKVYASKAKGAQEAHEAIRPTMLDFTPQVAKEYLSADELKLYTLIYNRFLASQMEDAIFETQTLYFKSPSTTFKASGRRLLFDGFYKVLGNQDKDKILPELKENEKVELTKIEAQQHFTEPPSRYSEASLIKTLEQLGIGRPSTYAPTIALLQARDYVQLQKKQLVPTDTAFTVIEVLEKHFPEIVDSSFTAKMEEELDEIANAKKDWQKVLKEFYDPFISLIEKGKKEIKSQKIAEPIGRSCPECGAELVKRKGRYGEFIACSAFPKCKYTEQIETQKTQEQVSDEKCEKCGSPMVVKRGPRGEFLACSAYPECKNTKPLAKSEPKKLDVKCPECGGDILERFSKRGKFYGCSNYPKCTFISKFEPVDKKCSECGYMMAQRTYRNKDIYECIKCKHKEPRE</sequence>
<evidence type="ECO:0000256" key="10">
    <source>
        <dbReference type="HAMAP-Rule" id="MF_00952"/>
    </source>
</evidence>